<keyword evidence="3" id="KW-1185">Reference proteome</keyword>
<dbReference type="RefSeq" id="WP_305733038.1">
    <property type="nucleotide sequence ID" value="NZ_OW150024.1"/>
</dbReference>
<feature type="chain" id="PRO_5047475194" evidence="1">
    <location>
        <begin position="23"/>
        <end position="145"/>
    </location>
</feature>
<dbReference type="EMBL" id="OW150024">
    <property type="protein sequence ID" value="CAH2032275.1"/>
    <property type="molecule type" value="Genomic_DNA"/>
</dbReference>
<keyword evidence="2" id="KW-0449">Lipoprotein</keyword>
<organism evidence="2 3">
    <name type="scientific">Trichlorobacter ammonificans</name>
    <dbReference type="NCBI Taxonomy" id="2916410"/>
    <lineage>
        <taxon>Bacteria</taxon>
        <taxon>Pseudomonadati</taxon>
        <taxon>Thermodesulfobacteriota</taxon>
        <taxon>Desulfuromonadia</taxon>
        <taxon>Geobacterales</taxon>
        <taxon>Geobacteraceae</taxon>
        <taxon>Trichlorobacter</taxon>
    </lineage>
</organism>
<name>A0ABM9DBT2_9BACT</name>
<feature type="signal peptide" evidence="1">
    <location>
        <begin position="1"/>
        <end position="22"/>
    </location>
</feature>
<gene>
    <name evidence="2" type="ORF">GEAMG1_2439</name>
</gene>
<accession>A0ABM9DBT2</accession>
<dbReference type="PROSITE" id="PS51257">
    <property type="entry name" value="PROKAR_LIPOPROTEIN"/>
    <property type="match status" value="1"/>
</dbReference>
<reference evidence="2 3" key="1">
    <citation type="submission" date="2022-03" db="EMBL/GenBank/DDBJ databases">
        <authorList>
            <person name="Koch H."/>
        </authorList>
    </citation>
    <scope>NUCLEOTIDE SEQUENCE [LARGE SCALE GENOMIC DNA]</scope>
    <source>
        <strain evidence="2 3">G1</strain>
    </source>
</reference>
<sequence>MRVSTVCLFCGLLLFLSGCAGYRTMNRQEACDKVIKTYNRMIRWQEAEKAALTYVDRSQRDRFVGAAESLRRRNVTMADMRILASECRAEHRSAEAVVEFDYFVLPDNRLKTVTDRQKWLFREESSDLPDQTEGWKLTTPLPEFK</sequence>
<dbReference type="Proteomes" id="UP001295463">
    <property type="component" value="Chromosome"/>
</dbReference>
<proteinExistence type="predicted"/>
<keyword evidence="1" id="KW-0732">Signal</keyword>
<evidence type="ECO:0000313" key="2">
    <source>
        <dbReference type="EMBL" id="CAH2032275.1"/>
    </source>
</evidence>
<protein>
    <submittedName>
        <fullName evidence="2">Lipoprotein</fullName>
    </submittedName>
</protein>
<evidence type="ECO:0000256" key="1">
    <source>
        <dbReference type="SAM" id="SignalP"/>
    </source>
</evidence>
<evidence type="ECO:0000313" key="3">
    <source>
        <dbReference type="Proteomes" id="UP001295463"/>
    </source>
</evidence>